<dbReference type="SUPFAM" id="SSF161098">
    <property type="entry name" value="MetI-like"/>
    <property type="match status" value="1"/>
</dbReference>
<dbReference type="AlphaFoldDB" id="A0A931PSS0"/>
<keyword evidence="3" id="KW-1003">Cell membrane</keyword>
<organism evidence="9 10">
    <name type="scientific">Fimbriimonas ginsengisoli</name>
    <dbReference type="NCBI Taxonomy" id="1005039"/>
    <lineage>
        <taxon>Bacteria</taxon>
        <taxon>Bacillati</taxon>
        <taxon>Armatimonadota</taxon>
        <taxon>Fimbriimonadia</taxon>
        <taxon>Fimbriimonadales</taxon>
        <taxon>Fimbriimonadaceae</taxon>
        <taxon>Fimbriimonas</taxon>
    </lineage>
</organism>
<keyword evidence="5 7" id="KW-1133">Transmembrane helix</keyword>
<dbReference type="GO" id="GO:0005886">
    <property type="term" value="C:plasma membrane"/>
    <property type="evidence" value="ECO:0007669"/>
    <property type="project" value="UniProtKB-SubCell"/>
</dbReference>
<keyword evidence="6 7" id="KW-0472">Membrane</keyword>
<dbReference type="PROSITE" id="PS50928">
    <property type="entry name" value="ABC_TM1"/>
    <property type="match status" value="1"/>
</dbReference>
<evidence type="ECO:0000313" key="10">
    <source>
        <dbReference type="Proteomes" id="UP000727962"/>
    </source>
</evidence>
<evidence type="ECO:0000256" key="2">
    <source>
        <dbReference type="ARBA" id="ARBA00022448"/>
    </source>
</evidence>
<comment type="similarity">
    <text evidence="7">Belongs to the binding-protein-dependent transport system permease family.</text>
</comment>
<dbReference type="EMBL" id="JACOSL010000004">
    <property type="protein sequence ID" value="MBI1755594.1"/>
    <property type="molecule type" value="Genomic_DNA"/>
</dbReference>
<feature type="transmembrane region" description="Helical" evidence="7">
    <location>
        <begin position="6"/>
        <end position="25"/>
    </location>
</feature>
<proteinExistence type="inferred from homology"/>
<comment type="subcellular location">
    <subcellularLocation>
        <location evidence="1 7">Cell membrane</location>
        <topology evidence="1 7">Multi-pass membrane protein</topology>
    </subcellularLocation>
</comment>
<evidence type="ECO:0000256" key="4">
    <source>
        <dbReference type="ARBA" id="ARBA00022692"/>
    </source>
</evidence>
<gene>
    <name evidence="9" type="ORF">HYR64_00615</name>
</gene>
<feature type="transmembrane region" description="Helical" evidence="7">
    <location>
        <begin position="480"/>
        <end position="500"/>
    </location>
</feature>
<dbReference type="GO" id="GO:0055085">
    <property type="term" value="P:transmembrane transport"/>
    <property type="evidence" value="ECO:0007669"/>
    <property type="project" value="InterPro"/>
</dbReference>
<evidence type="ECO:0000313" key="9">
    <source>
        <dbReference type="EMBL" id="MBI1755594.1"/>
    </source>
</evidence>
<feature type="domain" description="ABC transmembrane type-1" evidence="8">
    <location>
        <begin position="310"/>
        <end position="500"/>
    </location>
</feature>
<feature type="transmembrane region" description="Helical" evidence="7">
    <location>
        <begin position="68"/>
        <end position="95"/>
    </location>
</feature>
<feature type="transmembrane region" description="Helical" evidence="7">
    <location>
        <begin position="316"/>
        <end position="335"/>
    </location>
</feature>
<evidence type="ECO:0000256" key="5">
    <source>
        <dbReference type="ARBA" id="ARBA00022989"/>
    </source>
</evidence>
<evidence type="ECO:0000259" key="8">
    <source>
        <dbReference type="PROSITE" id="PS50928"/>
    </source>
</evidence>
<dbReference type="Gene3D" id="1.10.3720.10">
    <property type="entry name" value="MetI-like"/>
    <property type="match status" value="1"/>
</dbReference>
<feature type="transmembrane region" description="Helical" evidence="7">
    <location>
        <begin position="347"/>
        <end position="369"/>
    </location>
</feature>
<dbReference type="InterPro" id="IPR000515">
    <property type="entry name" value="MetI-like"/>
</dbReference>
<evidence type="ECO:0000256" key="6">
    <source>
        <dbReference type="ARBA" id="ARBA00023136"/>
    </source>
</evidence>
<reference evidence="9" key="1">
    <citation type="submission" date="2020-07" db="EMBL/GenBank/DDBJ databases">
        <title>Huge and variable diversity of episymbiotic CPR bacteria and DPANN archaea in groundwater ecosystems.</title>
        <authorList>
            <person name="He C.Y."/>
            <person name="Keren R."/>
            <person name="Whittaker M."/>
            <person name="Farag I.F."/>
            <person name="Doudna J."/>
            <person name="Cate J.H.D."/>
            <person name="Banfield J.F."/>
        </authorList>
    </citation>
    <scope>NUCLEOTIDE SEQUENCE</scope>
    <source>
        <strain evidence="9">NC_groundwater_17_Pr7_B-0.1um_64_12</strain>
    </source>
</reference>
<dbReference type="PANTHER" id="PTHR43744">
    <property type="entry name" value="ABC TRANSPORTER PERMEASE PROTEIN MG189-RELATED-RELATED"/>
    <property type="match status" value="1"/>
</dbReference>
<keyword evidence="2 7" id="KW-0813">Transport</keyword>
<dbReference type="PANTHER" id="PTHR43744:SF8">
    <property type="entry name" value="SN-GLYCEROL-3-PHOSPHATE TRANSPORT SYSTEM PERMEASE PROTEIN UGPE"/>
    <property type="match status" value="1"/>
</dbReference>
<evidence type="ECO:0000256" key="1">
    <source>
        <dbReference type="ARBA" id="ARBA00004651"/>
    </source>
</evidence>
<feature type="transmembrane region" description="Helical" evidence="7">
    <location>
        <begin position="381"/>
        <end position="400"/>
    </location>
</feature>
<keyword evidence="4 7" id="KW-0812">Transmembrane</keyword>
<name>A0A931PSS0_FIMGI</name>
<comment type="caution">
    <text evidence="9">The sequence shown here is derived from an EMBL/GenBank/DDBJ whole genome shotgun (WGS) entry which is preliminary data.</text>
</comment>
<protein>
    <submittedName>
        <fullName evidence="9">Carbohydrate ABC transporter permease</fullName>
    </submittedName>
</protein>
<accession>A0A931PSS0</accession>
<evidence type="ECO:0000256" key="7">
    <source>
        <dbReference type="RuleBase" id="RU363032"/>
    </source>
</evidence>
<dbReference type="Pfam" id="PF00528">
    <property type="entry name" value="BPD_transp_1"/>
    <property type="match status" value="1"/>
</dbReference>
<feature type="transmembrane region" description="Helical" evidence="7">
    <location>
        <begin position="146"/>
        <end position="165"/>
    </location>
</feature>
<dbReference type="Proteomes" id="UP000727962">
    <property type="component" value="Unassembled WGS sequence"/>
</dbReference>
<evidence type="ECO:0000256" key="3">
    <source>
        <dbReference type="ARBA" id="ARBA00022475"/>
    </source>
</evidence>
<dbReference type="CDD" id="cd06261">
    <property type="entry name" value="TM_PBP2"/>
    <property type="match status" value="1"/>
</dbReference>
<dbReference type="InterPro" id="IPR035906">
    <property type="entry name" value="MetI-like_sf"/>
</dbReference>
<sequence length="516" mass="55718">MIQTLGLTGYWAGCAGVALTAWAATRLITEPSGPARSAPLVSLVWGLGATGLGFVLSQQAESGWNAPIAWPILPFSAWAALASGLASLVLVGRFLGMADRSARLRALRQAASLAGIAAASSLWFRLSGDPVSLASGAIPLSMTGGLGLLALLACSGLVMALVVLVPRVQATVPYRNPEVPLFRVQTEGATVIAHLVERSGGNLRLEIERPGSMHGTLIDVKTSAADEIDRQIPVVRARLDGSEVTGAVVEEMKDGNRRVRVLSPDARRGEEFVASPAVLDPVRRIGLRTENYPLALEELPAETGFGLLYLRNTALLVILNVVGTLLSSALVAYAFSRMRFPYKRPLFIVLLSTMMLPAAVTLMPSFLIYRWLGWVDTLYPLWVSAFFGSAFNVFLLRQFFLSVPRELEEAAKLDGCSYLRTFWRVMLPQVKAALAVIGIWTFMGTWNNFMGPLIYVSSPENMTVAYATQLFAGDKVAEPGLLMAFATMAMAPVLAVFFFAQRYFLEGVAITGLSAR</sequence>
<feature type="transmembrane region" description="Helical" evidence="7">
    <location>
        <begin position="421"/>
        <end position="443"/>
    </location>
</feature>